<dbReference type="InterPro" id="IPR035965">
    <property type="entry name" value="PAS-like_dom_sf"/>
</dbReference>
<dbReference type="InterPro" id="IPR003661">
    <property type="entry name" value="HisK_dim/P_dom"/>
</dbReference>
<feature type="transmembrane region" description="Helical" evidence="13">
    <location>
        <begin position="20"/>
        <end position="40"/>
    </location>
</feature>
<evidence type="ECO:0000259" key="14">
    <source>
        <dbReference type="PROSITE" id="PS50109"/>
    </source>
</evidence>
<dbReference type="Pfam" id="PF00672">
    <property type="entry name" value="HAMP"/>
    <property type="match status" value="1"/>
</dbReference>
<dbReference type="GO" id="GO:0006355">
    <property type="term" value="P:regulation of DNA-templated transcription"/>
    <property type="evidence" value="ECO:0007669"/>
    <property type="project" value="InterPro"/>
</dbReference>
<evidence type="ECO:0000256" key="1">
    <source>
        <dbReference type="ARBA" id="ARBA00000085"/>
    </source>
</evidence>
<dbReference type="SMART" id="SM00304">
    <property type="entry name" value="HAMP"/>
    <property type="match status" value="1"/>
</dbReference>
<dbReference type="Gene3D" id="6.10.340.10">
    <property type="match status" value="1"/>
</dbReference>
<dbReference type="CDD" id="cd00082">
    <property type="entry name" value="HisKA"/>
    <property type="match status" value="1"/>
</dbReference>
<dbReference type="SMART" id="SM00388">
    <property type="entry name" value="HisKA"/>
    <property type="match status" value="1"/>
</dbReference>
<dbReference type="PANTHER" id="PTHR43065:SF10">
    <property type="entry name" value="PEROXIDE STRESS-ACTIVATED HISTIDINE KINASE MAK3"/>
    <property type="match status" value="1"/>
</dbReference>
<evidence type="ECO:0000256" key="9">
    <source>
        <dbReference type="ARBA" id="ARBA00022777"/>
    </source>
</evidence>
<dbReference type="PROSITE" id="PS50109">
    <property type="entry name" value="HIS_KIN"/>
    <property type="match status" value="1"/>
</dbReference>
<dbReference type="Gene3D" id="3.30.450.20">
    <property type="entry name" value="PAS domain"/>
    <property type="match status" value="2"/>
</dbReference>
<dbReference type="InterPro" id="IPR000014">
    <property type="entry name" value="PAS"/>
</dbReference>
<reference evidence="17 18" key="1">
    <citation type="submission" date="2017-04" db="EMBL/GenBank/DDBJ databases">
        <authorList>
            <person name="Afonso C.L."/>
            <person name="Miller P.J."/>
            <person name="Scott M.A."/>
            <person name="Spackman E."/>
            <person name="Goraichik I."/>
            <person name="Dimitrov K.M."/>
            <person name="Suarez D.L."/>
            <person name="Swayne D.E."/>
        </authorList>
    </citation>
    <scope>NUCLEOTIDE SEQUENCE [LARGE SCALE GENOMIC DNA]</scope>
    <source>
        <strain evidence="17 18">DSM 3385</strain>
    </source>
</reference>
<keyword evidence="10" id="KW-0067">ATP-binding</keyword>
<evidence type="ECO:0000256" key="4">
    <source>
        <dbReference type="ARBA" id="ARBA00022475"/>
    </source>
</evidence>
<keyword evidence="11 13" id="KW-1133">Transmembrane helix</keyword>
<dbReference type="EMBL" id="FWXY01000003">
    <property type="protein sequence ID" value="SMC52882.1"/>
    <property type="molecule type" value="Genomic_DNA"/>
</dbReference>
<dbReference type="NCBIfam" id="TIGR00229">
    <property type="entry name" value="sensory_box"/>
    <property type="match status" value="1"/>
</dbReference>
<dbReference type="CDD" id="cd00130">
    <property type="entry name" value="PAS"/>
    <property type="match status" value="1"/>
</dbReference>
<dbReference type="EC" id="2.7.13.3" evidence="3"/>
<dbReference type="InterPro" id="IPR004358">
    <property type="entry name" value="Sig_transdc_His_kin-like_C"/>
</dbReference>
<dbReference type="SUPFAM" id="SSF47384">
    <property type="entry name" value="Homodimeric domain of signal transducing histidine kinase"/>
    <property type="match status" value="1"/>
</dbReference>
<keyword evidence="4" id="KW-1003">Cell membrane</keyword>
<dbReference type="InterPro" id="IPR036097">
    <property type="entry name" value="HisK_dim/P_sf"/>
</dbReference>
<evidence type="ECO:0000313" key="18">
    <source>
        <dbReference type="Proteomes" id="UP000192418"/>
    </source>
</evidence>
<keyword evidence="6" id="KW-0808">Transferase</keyword>
<keyword evidence="18" id="KW-1185">Reference proteome</keyword>
<evidence type="ECO:0000256" key="5">
    <source>
        <dbReference type="ARBA" id="ARBA00022553"/>
    </source>
</evidence>
<keyword evidence="12" id="KW-0902">Two-component regulatory system</keyword>
<dbReference type="InterPro" id="IPR005467">
    <property type="entry name" value="His_kinase_dom"/>
</dbReference>
<gene>
    <name evidence="17" type="ORF">SAMN02746065_103248</name>
</gene>
<proteinExistence type="predicted"/>
<dbReference type="Pfam" id="PF02518">
    <property type="entry name" value="HATPase_c"/>
    <property type="match status" value="1"/>
</dbReference>
<dbReference type="Proteomes" id="UP000192418">
    <property type="component" value="Unassembled WGS sequence"/>
</dbReference>
<evidence type="ECO:0000256" key="13">
    <source>
        <dbReference type="SAM" id="Phobius"/>
    </source>
</evidence>
<evidence type="ECO:0000256" key="6">
    <source>
        <dbReference type="ARBA" id="ARBA00022679"/>
    </source>
</evidence>
<organism evidence="17 18">
    <name type="scientific">Desulfocicer vacuolatum DSM 3385</name>
    <dbReference type="NCBI Taxonomy" id="1121400"/>
    <lineage>
        <taxon>Bacteria</taxon>
        <taxon>Pseudomonadati</taxon>
        <taxon>Thermodesulfobacteriota</taxon>
        <taxon>Desulfobacteria</taxon>
        <taxon>Desulfobacterales</taxon>
        <taxon>Desulfobacteraceae</taxon>
        <taxon>Desulfocicer</taxon>
    </lineage>
</organism>
<dbReference type="PROSITE" id="PS50112">
    <property type="entry name" value="PAS"/>
    <property type="match status" value="1"/>
</dbReference>
<evidence type="ECO:0000256" key="7">
    <source>
        <dbReference type="ARBA" id="ARBA00022692"/>
    </source>
</evidence>
<evidence type="ECO:0000313" key="17">
    <source>
        <dbReference type="EMBL" id="SMC52882.1"/>
    </source>
</evidence>
<evidence type="ECO:0000256" key="10">
    <source>
        <dbReference type="ARBA" id="ARBA00022840"/>
    </source>
</evidence>
<evidence type="ECO:0000256" key="3">
    <source>
        <dbReference type="ARBA" id="ARBA00012438"/>
    </source>
</evidence>
<comment type="catalytic activity">
    <reaction evidence="1">
        <text>ATP + protein L-histidine = ADP + protein N-phospho-L-histidine.</text>
        <dbReference type="EC" id="2.7.13.3"/>
    </reaction>
</comment>
<evidence type="ECO:0000259" key="15">
    <source>
        <dbReference type="PROSITE" id="PS50112"/>
    </source>
</evidence>
<comment type="subcellular location">
    <subcellularLocation>
        <location evidence="2">Cell membrane</location>
        <topology evidence="2">Multi-pass membrane protein</topology>
    </subcellularLocation>
</comment>
<keyword evidence="8" id="KW-0547">Nucleotide-binding</keyword>
<dbReference type="InterPro" id="IPR013767">
    <property type="entry name" value="PAS_fold"/>
</dbReference>
<feature type="transmembrane region" description="Helical" evidence="13">
    <location>
        <begin position="414"/>
        <end position="432"/>
    </location>
</feature>
<dbReference type="CDD" id="cd00075">
    <property type="entry name" value="HATPase"/>
    <property type="match status" value="1"/>
</dbReference>
<dbReference type="GO" id="GO:0005524">
    <property type="term" value="F:ATP binding"/>
    <property type="evidence" value="ECO:0007669"/>
    <property type="project" value="UniProtKB-KW"/>
</dbReference>
<dbReference type="STRING" id="1121400.SAMN02746065_103248"/>
<dbReference type="PANTHER" id="PTHR43065">
    <property type="entry name" value="SENSOR HISTIDINE KINASE"/>
    <property type="match status" value="1"/>
</dbReference>
<feature type="domain" description="HAMP" evidence="16">
    <location>
        <begin position="434"/>
        <end position="486"/>
    </location>
</feature>
<dbReference type="AlphaFoldDB" id="A0A1W1ZXC3"/>
<feature type="domain" description="Histidine kinase" evidence="14">
    <location>
        <begin position="641"/>
        <end position="851"/>
    </location>
</feature>
<feature type="domain" description="PAS" evidence="15">
    <location>
        <begin position="498"/>
        <end position="551"/>
    </location>
</feature>
<keyword evidence="9 17" id="KW-0418">Kinase</keyword>
<protein>
    <recommendedName>
        <fullName evidence="3">histidine kinase</fullName>
        <ecNumber evidence="3">2.7.13.3</ecNumber>
    </recommendedName>
</protein>
<dbReference type="Gene3D" id="3.30.565.10">
    <property type="entry name" value="Histidine kinase-like ATPase, C-terminal domain"/>
    <property type="match status" value="1"/>
</dbReference>
<dbReference type="SMART" id="SM00387">
    <property type="entry name" value="HATPase_c"/>
    <property type="match status" value="1"/>
</dbReference>
<dbReference type="InterPro" id="IPR029151">
    <property type="entry name" value="Sensor-like_sf"/>
</dbReference>
<dbReference type="SMART" id="SM00091">
    <property type="entry name" value="PAS"/>
    <property type="match status" value="1"/>
</dbReference>
<keyword evidence="7 13" id="KW-0812">Transmembrane</keyword>
<dbReference type="SUPFAM" id="SSF103190">
    <property type="entry name" value="Sensory domain-like"/>
    <property type="match status" value="1"/>
</dbReference>
<dbReference type="InterPro" id="IPR003660">
    <property type="entry name" value="HAMP_dom"/>
</dbReference>
<evidence type="ECO:0000256" key="11">
    <source>
        <dbReference type="ARBA" id="ARBA00022989"/>
    </source>
</evidence>
<sequence length="851" mass="94990">METEKKMIQKMKFGILKKFLAGFLVLSLVPMMVVGMYTWVRMNHVVELLVDSSRTALTQTSMSLLQARAGAIATQVEQFLNTVVIDLNMLATLPPAPEIYSGFYRVHQRAVWVPSPETGVRQSMKTTIPLYAEISFIDLNGQERILIREGQPIASSRDLSSPFLSKFGKENFFKKTMAMTGDNPHVSHLLGFHVAKPETPSGVNQVSDAEIPMQPVKNKTFSGIIRFSRKVFNHGRPVGVVSLALDHRHLMEFTQHVQPFGNEEVPSPNYFSGDYAFIFDDQGWMITHPKPWDIRGVGHTGVLVDPATAAYEKDKVQAGKLPFNLLHVPFVHENYATIAQQVIQGFSGVRQTASVGGIPRILAYAPIKFNLGEYRETGCFGGVTLGVQTGRFHNTVNSTSVTIRAILKKIAHNYLLLLVFTGVIVAMVAIILSRNFTHPIRMLCRNMGKISRGNYEVDISIKTGDELEILFREFKSMGKRLKQNEQDLVKSLTDLEKQAHMLNSIFNNMLSGLMVFDKNGTILSANPKATRFFKQSQQEITGKTITDLLAPYPAWLELIRNNIPNTGHQATPLDIKRPDNSPLNLETAIASLLDGCPKSNGSSEENRSTLLIFRDVTRRKNMEKHIARSDKLVSLGILAAGIAHEIRNPLTGITLMLDDFHDRIANKTGDRLLIQRALEEIEKLENIVNRLLDFAAKPAHSPTLEDINHVIDDTMFFISKQCRKQGVTLNREPGENLPRIHMDKERIRQAIINIVLNALNVLDHKGNITITTSLSREDAGTFVLLSIADDGPGIAKEDIDMIFDPFFSHNPEGFGLGLSITHTIVEEHGGKITVESDPEWGTCFNIHLPVS</sequence>
<dbReference type="GO" id="GO:0005886">
    <property type="term" value="C:plasma membrane"/>
    <property type="evidence" value="ECO:0007669"/>
    <property type="project" value="UniProtKB-SubCell"/>
</dbReference>
<evidence type="ECO:0000256" key="12">
    <source>
        <dbReference type="ARBA" id="ARBA00023012"/>
    </source>
</evidence>
<dbReference type="SUPFAM" id="SSF55874">
    <property type="entry name" value="ATPase domain of HSP90 chaperone/DNA topoisomerase II/histidine kinase"/>
    <property type="match status" value="1"/>
</dbReference>
<dbReference type="InterPro" id="IPR003594">
    <property type="entry name" value="HATPase_dom"/>
</dbReference>
<dbReference type="Pfam" id="PF00512">
    <property type="entry name" value="HisKA"/>
    <property type="match status" value="1"/>
</dbReference>
<keyword evidence="13" id="KW-0472">Membrane</keyword>
<evidence type="ECO:0000259" key="16">
    <source>
        <dbReference type="PROSITE" id="PS50885"/>
    </source>
</evidence>
<dbReference type="Gene3D" id="1.10.287.130">
    <property type="match status" value="1"/>
</dbReference>
<dbReference type="PRINTS" id="PR00344">
    <property type="entry name" value="BCTRLSENSOR"/>
</dbReference>
<evidence type="ECO:0000256" key="2">
    <source>
        <dbReference type="ARBA" id="ARBA00004651"/>
    </source>
</evidence>
<dbReference type="PROSITE" id="PS50885">
    <property type="entry name" value="HAMP"/>
    <property type="match status" value="1"/>
</dbReference>
<accession>A0A1W1ZXC3</accession>
<keyword evidence="5" id="KW-0597">Phosphoprotein</keyword>
<name>A0A1W1ZXC3_9BACT</name>
<dbReference type="SUPFAM" id="SSF55785">
    <property type="entry name" value="PYP-like sensor domain (PAS domain)"/>
    <property type="match status" value="1"/>
</dbReference>
<dbReference type="CDD" id="cd06225">
    <property type="entry name" value="HAMP"/>
    <property type="match status" value="1"/>
</dbReference>
<dbReference type="GO" id="GO:0000155">
    <property type="term" value="F:phosphorelay sensor kinase activity"/>
    <property type="evidence" value="ECO:0007669"/>
    <property type="project" value="InterPro"/>
</dbReference>
<dbReference type="Pfam" id="PF00989">
    <property type="entry name" value="PAS"/>
    <property type="match status" value="1"/>
</dbReference>
<evidence type="ECO:0000256" key="8">
    <source>
        <dbReference type="ARBA" id="ARBA00022741"/>
    </source>
</evidence>
<dbReference type="SUPFAM" id="SSF158472">
    <property type="entry name" value="HAMP domain-like"/>
    <property type="match status" value="1"/>
</dbReference>
<dbReference type="InterPro" id="IPR036890">
    <property type="entry name" value="HATPase_C_sf"/>
</dbReference>